<dbReference type="eggNOG" id="COG2358">
    <property type="taxonomic scope" value="Bacteria"/>
</dbReference>
<name>D3PE38_DEFDS</name>
<dbReference type="HOGENOM" id="CLU_033215_0_2_0"/>
<evidence type="ECO:0000313" key="2">
    <source>
        <dbReference type="Proteomes" id="UP000001520"/>
    </source>
</evidence>
<reference evidence="1 2" key="1">
    <citation type="journal article" date="2010" name="DNA Res.">
        <title>Bacterial lifestyle in a deep-sea hydrothermal vent chimney revealed by the genome sequence of the thermophilic bacterium Deferribacter desulfuricans SSM1.</title>
        <authorList>
            <person name="Takaki Y."/>
            <person name="Shimamura S."/>
            <person name="Nakagawa S."/>
            <person name="Fukuhara Y."/>
            <person name="Horikawa H."/>
            <person name="Ankai A."/>
            <person name="Harada T."/>
            <person name="Hosoyama A."/>
            <person name="Oguchi A."/>
            <person name="Fukui S."/>
            <person name="Fujita N."/>
            <person name="Takami H."/>
            <person name="Takai K."/>
        </authorList>
    </citation>
    <scope>NUCLEOTIDE SEQUENCE [LARGE SCALE GENOMIC DNA]</scope>
    <source>
        <strain evidence="2">DSM 14783 / JCM 11476 / NBRC 101012 / SSM1</strain>
    </source>
</reference>
<proteinExistence type="predicted"/>
<dbReference type="PANTHER" id="PTHR42941">
    <property type="entry name" value="SLL1037 PROTEIN"/>
    <property type="match status" value="1"/>
</dbReference>
<dbReference type="PANTHER" id="PTHR42941:SF1">
    <property type="entry name" value="SLL1037 PROTEIN"/>
    <property type="match status" value="1"/>
</dbReference>
<dbReference type="NCBIfam" id="TIGR02122">
    <property type="entry name" value="TRAP_TAXI"/>
    <property type="match status" value="1"/>
</dbReference>
<sequence>MYKKFLSVFLAVMFLMTVGISESKASDKNLIIATATTGGTYYPVGVAIGTLISIKLAKKYKITATAINSAGSGENIQMLKNKEADLAILQALFGAMAYNGKGLYKGKPMKDFRSVTMLWLNVEHFSLLKKYAKTGNIMDLKGLGKKFSIGKRGSGTEGSGRVILGALGIEIGKDIIPEFLGYNASAQAMMDGRIVGMNTPAGPPVSAVTQLFAQLGAKKVVLLEFTDEQLEKIRKVYPIWNRYIIKKGTYPGLNKDIHTIAQPNFLAVRPDLPEETVYLITKTIYENLPFLHNIHKATKAMSLDKAIDGLPVPLHPGAAKFYKEKGIKIPANLLP</sequence>
<dbReference type="Gene3D" id="3.40.190.10">
    <property type="entry name" value="Periplasmic binding protein-like II"/>
    <property type="match status" value="2"/>
</dbReference>
<organism evidence="1 2">
    <name type="scientific">Deferribacter desulfuricans (strain DSM 14783 / JCM 11476 / NBRC 101012 / SSM1)</name>
    <dbReference type="NCBI Taxonomy" id="639282"/>
    <lineage>
        <taxon>Bacteria</taxon>
        <taxon>Pseudomonadati</taxon>
        <taxon>Deferribacterota</taxon>
        <taxon>Deferribacteres</taxon>
        <taxon>Deferribacterales</taxon>
        <taxon>Deferribacteraceae</taxon>
        <taxon>Deferribacter</taxon>
    </lineage>
</organism>
<dbReference type="Pfam" id="PF16868">
    <property type="entry name" value="NMT1_3"/>
    <property type="match status" value="1"/>
</dbReference>
<dbReference type="KEGG" id="ddf:DEFDS_1400"/>
<accession>D3PE38</accession>
<keyword evidence="2" id="KW-1185">Reference proteome</keyword>
<dbReference type="AlphaFoldDB" id="D3PE38"/>
<protein>
    <submittedName>
        <fullName evidence="1">TRAP-type transport system, substrate-binding protein</fullName>
    </submittedName>
</protein>
<dbReference type="CDD" id="cd13520">
    <property type="entry name" value="PBP2_TAXI_TRAP"/>
    <property type="match status" value="1"/>
</dbReference>
<dbReference type="RefSeq" id="WP_013008107.1">
    <property type="nucleotide sequence ID" value="NC_013939.1"/>
</dbReference>
<evidence type="ECO:0000313" key="1">
    <source>
        <dbReference type="EMBL" id="BAI80861.1"/>
    </source>
</evidence>
<gene>
    <name evidence="1" type="ordered locus">DEFDS_1400</name>
</gene>
<dbReference type="OrthoDB" id="9780180at2"/>
<dbReference type="STRING" id="639282.DEFDS_1400"/>
<dbReference type="Proteomes" id="UP000001520">
    <property type="component" value="Chromosome"/>
</dbReference>
<dbReference type="EMBL" id="AP011529">
    <property type="protein sequence ID" value="BAI80861.1"/>
    <property type="molecule type" value="Genomic_DNA"/>
</dbReference>
<dbReference type="InterPro" id="IPR011852">
    <property type="entry name" value="TRAP_TAXI"/>
</dbReference>
<dbReference type="SUPFAM" id="SSF53850">
    <property type="entry name" value="Periplasmic binding protein-like II"/>
    <property type="match status" value="1"/>
</dbReference>